<evidence type="ECO:0000313" key="2">
    <source>
        <dbReference type="EMBL" id="QHH11064.1"/>
    </source>
</evidence>
<feature type="transmembrane region" description="Helical" evidence="1">
    <location>
        <begin position="85"/>
        <end position="104"/>
    </location>
</feature>
<feature type="transmembrane region" description="Helical" evidence="1">
    <location>
        <begin position="20"/>
        <end position="39"/>
    </location>
</feature>
<dbReference type="EMBL" id="CP034298">
    <property type="protein sequence ID" value="QHH11064.1"/>
    <property type="molecule type" value="Genomic_DNA"/>
</dbReference>
<gene>
    <name evidence="2" type="ORF">EHC69_08695</name>
</gene>
<feature type="transmembrane region" description="Helical" evidence="1">
    <location>
        <begin position="116"/>
        <end position="137"/>
    </location>
</feature>
<name>A0AAX1FUX3_VIBPH</name>
<keyword evidence="1" id="KW-1133">Transmembrane helix</keyword>
<proteinExistence type="predicted"/>
<keyword evidence="1" id="KW-0472">Membrane</keyword>
<sequence>MLRSFTQAQSERENRDFKKVSLQMLSGSFGVAALCVAFLGLPLPIFIGVLLAVTFGGLADVLVFKRMGEFFTSPIKRMAVSNAAATLLGSGIVFLVAFTDLIFPNNELAKPYLHAVTGWLTQSTFIWASSLVIAAMLNKLKRKQ</sequence>
<feature type="transmembrane region" description="Helical" evidence="1">
    <location>
        <begin position="45"/>
        <end position="64"/>
    </location>
</feature>
<dbReference type="Proteomes" id="UP000464718">
    <property type="component" value="Chromosome i"/>
</dbReference>
<keyword evidence="1" id="KW-0812">Transmembrane</keyword>
<protein>
    <submittedName>
        <fullName evidence="2">Uncharacterized protein</fullName>
    </submittedName>
</protein>
<dbReference type="AlphaFoldDB" id="A0AAX1FUX3"/>
<accession>A0AAX1FUX3</accession>
<organism evidence="2 3">
    <name type="scientific">Vibrio parahaemolyticus</name>
    <dbReference type="NCBI Taxonomy" id="670"/>
    <lineage>
        <taxon>Bacteria</taxon>
        <taxon>Pseudomonadati</taxon>
        <taxon>Pseudomonadota</taxon>
        <taxon>Gammaproteobacteria</taxon>
        <taxon>Vibrionales</taxon>
        <taxon>Vibrionaceae</taxon>
        <taxon>Vibrio</taxon>
    </lineage>
</organism>
<evidence type="ECO:0000256" key="1">
    <source>
        <dbReference type="SAM" id="Phobius"/>
    </source>
</evidence>
<reference evidence="2 3" key="1">
    <citation type="submission" date="2018-12" db="EMBL/GenBank/DDBJ databases">
        <title>Genomic insights into the evolutionary origins and pathogenicity of five Vibrio parahaemolyticus strains isolated from the shrimp with acute hepatopancreatic necrosis disease (AHPND).</title>
        <authorList>
            <person name="Yang Q."/>
            <person name="Dong X."/>
            <person name="Xie G."/>
            <person name="Fu S."/>
            <person name="Zou P."/>
            <person name="Sun J."/>
            <person name="Wang Y."/>
            <person name="Huang J."/>
        </authorList>
    </citation>
    <scope>NUCLEOTIDE SEQUENCE [LARGE SCALE GENOMIC DNA]</scope>
    <source>
        <strain evidence="2 3">20160303005-1</strain>
    </source>
</reference>
<evidence type="ECO:0000313" key="3">
    <source>
        <dbReference type="Proteomes" id="UP000464718"/>
    </source>
</evidence>